<organism evidence="1">
    <name type="scientific">marine sediment metagenome</name>
    <dbReference type="NCBI Taxonomy" id="412755"/>
    <lineage>
        <taxon>unclassified sequences</taxon>
        <taxon>metagenomes</taxon>
        <taxon>ecological metagenomes</taxon>
    </lineage>
</organism>
<reference evidence="1" key="1">
    <citation type="journal article" date="2015" name="Nature">
        <title>Complex archaea that bridge the gap between prokaryotes and eukaryotes.</title>
        <authorList>
            <person name="Spang A."/>
            <person name="Saw J.H."/>
            <person name="Jorgensen S.L."/>
            <person name="Zaremba-Niedzwiedzka K."/>
            <person name="Martijn J."/>
            <person name="Lind A.E."/>
            <person name="van Eijk R."/>
            <person name="Schleper C."/>
            <person name="Guy L."/>
            <person name="Ettema T.J."/>
        </authorList>
    </citation>
    <scope>NUCLEOTIDE SEQUENCE</scope>
</reference>
<protein>
    <submittedName>
        <fullName evidence="1">Uncharacterized protein</fullName>
    </submittedName>
</protein>
<proteinExistence type="predicted"/>
<evidence type="ECO:0000313" key="1">
    <source>
        <dbReference type="EMBL" id="KKL80913.1"/>
    </source>
</evidence>
<accession>A0A0F9F3S0</accession>
<sequence>MGGHNEKDVSTNKLILRDYAGKAYDAADIGEVILSGPKLWFNSGSKWELVTSA</sequence>
<gene>
    <name evidence="1" type="ORF">LCGC14_1999970</name>
</gene>
<dbReference type="AlphaFoldDB" id="A0A0F9F3S0"/>
<name>A0A0F9F3S0_9ZZZZ</name>
<comment type="caution">
    <text evidence="1">The sequence shown here is derived from an EMBL/GenBank/DDBJ whole genome shotgun (WGS) entry which is preliminary data.</text>
</comment>
<dbReference type="EMBL" id="LAZR01022713">
    <property type="protein sequence ID" value="KKL80913.1"/>
    <property type="molecule type" value="Genomic_DNA"/>
</dbReference>